<accession>A0A8J4VN47</accession>
<sequence>MYKNKHIYSFQKLSSQITKFGGLGTWLRRRLSMLLKLLITLMVMICKEAMAGNHSLRSCKFCIGYVIYRRLTSYFRYSKPLKTWKWRSTSTHFASLASAIPIRSFWKQTP</sequence>
<organism evidence="1 2">
    <name type="scientific">Castanea mollissima</name>
    <name type="common">Chinese chestnut</name>
    <dbReference type="NCBI Taxonomy" id="60419"/>
    <lineage>
        <taxon>Eukaryota</taxon>
        <taxon>Viridiplantae</taxon>
        <taxon>Streptophyta</taxon>
        <taxon>Embryophyta</taxon>
        <taxon>Tracheophyta</taxon>
        <taxon>Spermatophyta</taxon>
        <taxon>Magnoliopsida</taxon>
        <taxon>eudicotyledons</taxon>
        <taxon>Gunneridae</taxon>
        <taxon>Pentapetalae</taxon>
        <taxon>rosids</taxon>
        <taxon>fabids</taxon>
        <taxon>Fagales</taxon>
        <taxon>Fagaceae</taxon>
        <taxon>Castanea</taxon>
    </lineage>
</organism>
<dbReference type="Proteomes" id="UP000737018">
    <property type="component" value="Unassembled WGS sequence"/>
</dbReference>
<reference evidence="1" key="1">
    <citation type="submission" date="2020-03" db="EMBL/GenBank/DDBJ databases">
        <title>Castanea mollissima Vanexum genome sequencing.</title>
        <authorList>
            <person name="Staton M."/>
        </authorList>
    </citation>
    <scope>NUCLEOTIDE SEQUENCE</scope>
    <source>
        <tissue evidence="1">Leaf</tissue>
    </source>
</reference>
<dbReference type="EMBL" id="JRKL02001553">
    <property type="protein sequence ID" value="KAF3963370.1"/>
    <property type="molecule type" value="Genomic_DNA"/>
</dbReference>
<proteinExistence type="predicted"/>
<evidence type="ECO:0000313" key="1">
    <source>
        <dbReference type="EMBL" id="KAF3963370.1"/>
    </source>
</evidence>
<gene>
    <name evidence="1" type="ORF">CMV_012228</name>
</gene>
<protein>
    <submittedName>
        <fullName evidence="1">Uncharacterized protein</fullName>
    </submittedName>
</protein>
<dbReference type="OrthoDB" id="10412461at2759"/>
<comment type="caution">
    <text evidence="1">The sequence shown here is derived from an EMBL/GenBank/DDBJ whole genome shotgun (WGS) entry which is preliminary data.</text>
</comment>
<keyword evidence="2" id="KW-1185">Reference proteome</keyword>
<dbReference type="AlphaFoldDB" id="A0A8J4VN47"/>
<name>A0A8J4VN47_9ROSI</name>
<evidence type="ECO:0000313" key="2">
    <source>
        <dbReference type="Proteomes" id="UP000737018"/>
    </source>
</evidence>